<name>A0A191ZGX5_9GAMM</name>
<gene>
    <name evidence="1" type="ORF">A9404_06665</name>
</gene>
<evidence type="ECO:0000313" key="2">
    <source>
        <dbReference type="Proteomes" id="UP000078596"/>
    </source>
</evidence>
<dbReference type="InterPro" id="IPR010743">
    <property type="entry name" value="Methionine_synth_MetW"/>
</dbReference>
<dbReference type="InterPro" id="IPR029063">
    <property type="entry name" value="SAM-dependent_MTases_sf"/>
</dbReference>
<dbReference type="SUPFAM" id="SSF53335">
    <property type="entry name" value="S-adenosyl-L-methionine-dependent methyltransferases"/>
    <property type="match status" value="1"/>
</dbReference>
<organism evidence="1 2">
    <name type="scientific">Halothiobacillus diazotrophicus</name>
    <dbReference type="NCBI Taxonomy" id="1860122"/>
    <lineage>
        <taxon>Bacteria</taxon>
        <taxon>Pseudomonadati</taxon>
        <taxon>Pseudomonadota</taxon>
        <taxon>Gammaproteobacteria</taxon>
        <taxon>Chromatiales</taxon>
        <taxon>Halothiobacillaceae</taxon>
        <taxon>Halothiobacillus</taxon>
    </lineage>
</organism>
<protein>
    <submittedName>
        <fullName evidence="1">Methionine biosynthesis protein MetW</fullName>
    </submittedName>
</protein>
<dbReference type="Gene3D" id="3.40.50.150">
    <property type="entry name" value="Vaccinia Virus protein VP39"/>
    <property type="match status" value="1"/>
</dbReference>
<dbReference type="AlphaFoldDB" id="A0A191ZGX5"/>
<dbReference type="RefSeq" id="WP_066099470.1">
    <property type="nucleotide sequence ID" value="NZ_CP016027.1"/>
</dbReference>
<dbReference type="CDD" id="cd02440">
    <property type="entry name" value="AdoMet_MTases"/>
    <property type="match status" value="1"/>
</dbReference>
<accession>A0A191ZGX5</accession>
<dbReference type="EMBL" id="CP016027">
    <property type="protein sequence ID" value="ANJ67108.1"/>
    <property type="molecule type" value="Genomic_DNA"/>
</dbReference>
<proteinExistence type="predicted"/>
<dbReference type="STRING" id="1860122.A9404_06665"/>
<dbReference type="KEGG" id="haz:A9404_06665"/>
<keyword evidence="2" id="KW-1185">Reference proteome</keyword>
<dbReference type="Pfam" id="PF07021">
    <property type="entry name" value="MetW"/>
    <property type="match status" value="1"/>
</dbReference>
<evidence type="ECO:0000313" key="1">
    <source>
        <dbReference type="EMBL" id="ANJ67108.1"/>
    </source>
</evidence>
<dbReference type="Proteomes" id="UP000078596">
    <property type="component" value="Chromosome"/>
</dbReference>
<reference evidence="1 2" key="1">
    <citation type="submission" date="2016-06" db="EMBL/GenBank/DDBJ databases">
        <title>Insight into the functional genes involving in sulfur oxidation in Pearl River water.</title>
        <authorList>
            <person name="Luo J."/>
            <person name="Tan X."/>
            <person name="Lin W."/>
        </authorList>
    </citation>
    <scope>NUCLEOTIDE SEQUENCE [LARGE SCALE GENOMIC DNA]</scope>
    <source>
        <strain evidence="1 2">LS2</strain>
    </source>
</reference>
<dbReference type="NCBIfam" id="TIGR02081">
    <property type="entry name" value="metW"/>
    <property type="match status" value="1"/>
</dbReference>
<dbReference type="OrthoDB" id="9792690at2"/>
<sequence>MIRPDWHIVEEWIAPGRRVLDLGCGDGALLGHLIDTRQIVGVGLELEDDHVAACIERGISVIQEDLDTGISDWFTPDSFDYVIVSQTIQAIRHPERLLVDMLKIAREGIVTFPNMGYWRNRVQLGLLGHMPINRALPNPWYNTPNIHLCTLTDFEALCDELGIDILDRAVVDRARRESPLLRALPNWFGEHAIYRIRRRD</sequence>